<gene>
    <name evidence="3" type="ORF">CPZ25_012425</name>
</gene>
<reference evidence="3 4" key="1">
    <citation type="submission" date="2018-05" db="EMBL/GenBank/DDBJ databases">
        <title>Genome comparison of Eubacterium sp.</title>
        <authorList>
            <person name="Feng Y."/>
            <person name="Sanchez-Andrea I."/>
            <person name="Stams A.J.M."/>
            <person name="De Vos W.M."/>
        </authorList>
    </citation>
    <scope>NUCLEOTIDE SEQUENCE [LARGE SCALE GENOMIC DNA]</scope>
    <source>
        <strain evidence="3 4">YI</strain>
    </source>
</reference>
<feature type="region of interest" description="Disordered" evidence="1">
    <location>
        <begin position="1"/>
        <end position="21"/>
    </location>
</feature>
<keyword evidence="2" id="KW-1133">Transmembrane helix</keyword>
<evidence type="ECO:0000313" key="4">
    <source>
        <dbReference type="Proteomes" id="UP000218387"/>
    </source>
</evidence>
<proteinExistence type="predicted"/>
<feature type="transmembrane region" description="Helical" evidence="2">
    <location>
        <begin position="360"/>
        <end position="381"/>
    </location>
</feature>
<feature type="transmembrane region" description="Helical" evidence="2">
    <location>
        <begin position="387"/>
        <end position="408"/>
    </location>
</feature>
<accession>A0A4P9C9L3</accession>
<keyword evidence="2" id="KW-0472">Membrane</keyword>
<dbReference type="InterPro" id="IPR031584">
    <property type="entry name" value="Put_ABC_export"/>
</dbReference>
<name>A0A4P9C9L3_EUBML</name>
<keyword evidence="2" id="KW-0812">Transmembrane</keyword>
<feature type="transmembrane region" description="Helical" evidence="2">
    <location>
        <begin position="214"/>
        <end position="232"/>
    </location>
</feature>
<feature type="transmembrane region" description="Helical" evidence="2">
    <location>
        <begin position="91"/>
        <end position="108"/>
    </location>
</feature>
<feature type="transmembrane region" description="Helical" evidence="2">
    <location>
        <begin position="181"/>
        <end position="202"/>
    </location>
</feature>
<sequence length="557" mass="60939">MARSGQPGGQKSSPKLTNPWRRFSSALPRGRLKMSSIFYLWKTTFKNRLLDLKNHPSHLVVTILMVLFFGFALVTTVFTPGEDMPLSQGQNLPLLGAILIGLFLFLLVTQIQKGLSSGGSFFTMADVNLLFLAPVSPRKILAYGLAKQVGMSLLLGFFILFQGTTLRSFFGVGTPGLIALFAGYCLFLVVGEILALAIYSYTRGEDKRRRVVRAVLYCFGFLMAALFLTTLFKTQNFYEALLSTADSNLMEYIPVLGWTKAFTMGLIAGNFLKALVFLVLLIALIGLIILYICRSESDYYEDVLQSAEKTYTTKAAAKDGRISDTKDASKISRKKTGIGHGHGASVFFFKHLLENRRSGYLFLNQFTLICTVVAILASLLVKEHISLVLIFGMLCYLQVLTGAMGRWVKELTLPYIYMIPQNPFKKLVFASLESVVDSFVSGLIIFIPCGLILGAPAAEIIAVIAARVGLATLLSAGNILIERILGNMQSKVLVVMLYYLILVILLIPGVIAGVAVGLIAGSLAAGLFADCAVNVLVALIILALCRNLLHTMEMNIQ</sequence>
<dbReference type="Pfam" id="PF16962">
    <property type="entry name" value="ABC_export"/>
    <property type="match status" value="1"/>
</dbReference>
<feature type="transmembrane region" description="Helical" evidence="2">
    <location>
        <begin position="59"/>
        <end position="79"/>
    </location>
</feature>
<feature type="transmembrane region" description="Helical" evidence="2">
    <location>
        <begin position="140"/>
        <end position="161"/>
    </location>
</feature>
<dbReference type="AlphaFoldDB" id="A0A4P9C9L3"/>
<evidence type="ECO:0000256" key="2">
    <source>
        <dbReference type="SAM" id="Phobius"/>
    </source>
</evidence>
<keyword evidence="4" id="KW-1185">Reference proteome</keyword>
<feature type="transmembrane region" description="Helical" evidence="2">
    <location>
        <begin position="271"/>
        <end position="293"/>
    </location>
</feature>
<protein>
    <submittedName>
        <fullName evidence="3">Uncharacterized protein</fullName>
    </submittedName>
</protein>
<feature type="transmembrane region" description="Helical" evidence="2">
    <location>
        <begin position="493"/>
        <end position="519"/>
    </location>
</feature>
<organism evidence="3 4">
    <name type="scientific">Eubacterium maltosivorans</name>
    <dbReference type="NCBI Taxonomy" id="2041044"/>
    <lineage>
        <taxon>Bacteria</taxon>
        <taxon>Bacillati</taxon>
        <taxon>Bacillota</taxon>
        <taxon>Clostridia</taxon>
        <taxon>Eubacteriales</taxon>
        <taxon>Eubacteriaceae</taxon>
        <taxon>Eubacterium</taxon>
    </lineage>
</organism>
<dbReference type="Proteomes" id="UP000218387">
    <property type="component" value="Chromosome"/>
</dbReference>
<feature type="transmembrane region" description="Helical" evidence="2">
    <location>
        <begin position="460"/>
        <end position="481"/>
    </location>
</feature>
<dbReference type="EMBL" id="CP029487">
    <property type="protein sequence ID" value="QCT72093.1"/>
    <property type="molecule type" value="Genomic_DNA"/>
</dbReference>
<feature type="transmembrane region" description="Helical" evidence="2">
    <location>
        <begin position="429"/>
        <end position="454"/>
    </location>
</feature>
<feature type="transmembrane region" description="Helical" evidence="2">
    <location>
        <begin position="525"/>
        <end position="545"/>
    </location>
</feature>
<evidence type="ECO:0000313" key="3">
    <source>
        <dbReference type="EMBL" id="QCT72093.1"/>
    </source>
</evidence>
<evidence type="ECO:0000256" key="1">
    <source>
        <dbReference type="SAM" id="MobiDB-lite"/>
    </source>
</evidence>
<dbReference type="KEGG" id="emt:CPZ25_012425"/>